<dbReference type="RefSeq" id="XP_060324116.1">
    <property type="nucleotide sequence ID" value="XM_060474591.1"/>
</dbReference>
<evidence type="ECO:0000256" key="1">
    <source>
        <dbReference type="SAM" id="Phobius"/>
    </source>
</evidence>
<dbReference type="Proteomes" id="UP001175211">
    <property type="component" value="Unassembled WGS sequence"/>
</dbReference>
<evidence type="ECO:0000313" key="2">
    <source>
        <dbReference type="EMBL" id="KAK0441777.1"/>
    </source>
</evidence>
<evidence type="ECO:0000313" key="3">
    <source>
        <dbReference type="Proteomes" id="UP001175211"/>
    </source>
</evidence>
<dbReference type="GeneID" id="85358139"/>
<sequence length="207" mass="24102">MSESTTCKSDMIANLLTATISPAWLSALLVILLRIALQFNLSFWKPSTAVRDFITTVSEGMAMFDSHKGVLGGMEFERKLLEYNCIGSAPRKRMLISCYRFKRSSDTLCYKLRVADRAFSWWNYRTWLNYISTIKKIFEDARKGQREAEACDIPRISYFPMRGRCYAWKSRSCGIQPTSVQRRLIFFIPPARTQFHWHDCCFIVCLL</sequence>
<dbReference type="AlphaFoldDB" id="A0AA39JGP8"/>
<protein>
    <submittedName>
        <fullName evidence="2">Uncharacterized protein</fullName>
    </submittedName>
</protein>
<dbReference type="EMBL" id="JAUEPS010000067">
    <property type="protein sequence ID" value="KAK0441777.1"/>
    <property type="molecule type" value="Genomic_DNA"/>
</dbReference>
<accession>A0AA39JGP8</accession>
<keyword evidence="1" id="KW-0472">Membrane</keyword>
<keyword evidence="3" id="KW-1185">Reference proteome</keyword>
<keyword evidence="1" id="KW-1133">Transmembrane helix</keyword>
<organism evidence="2 3">
    <name type="scientific">Armillaria tabescens</name>
    <name type="common">Ringless honey mushroom</name>
    <name type="synonym">Agaricus tabescens</name>
    <dbReference type="NCBI Taxonomy" id="1929756"/>
    <lineage>
        <taxon>Eukaryota</taxon>
        <taxon>Fungi</taxon>
        <taxon>Dikarya</taxon>
        <taxon>Basidiomycota</taxon>
        <taxon>Agaricomycotina</taxon>
        <taxon>Agaricomycetes</taxon>
        <taxon>Agaricomycetidae</taxon>
        <taxon>Agaricales</taxon>
        <taxon>Marasmiineae</taxon>
        <taxon>Physalacriaceae</taxon>
        <taxon>Desarmillaria</taxon>
    </lineage>
</organism>
<comment type="caution">
    <text evidence="2">The sequence shown here is derived from an EMBL/GenBank/DDBJ whole genome shotgun (WGS) entry which is preliminary data.</text>
</comment>
<keyword evidence="1" id="KW-0812">Transmembrane</keyword>
<gene>
    <name evidence="2" type="ORF">EV420DRAFT_1579462</name>
</gene>
<feature type="transmembrane region" description="Helical" evidence="1">
    <location>
        <begin position="12"/>
        <end position="37"/>
    </location>
</feature>
<name>A0AA39JGP8_ARMTA</name>
<proteinExistence type="predicted"/>
<reference evidence="2" key="1">
    <citation type="submission" date="2023-06" db="EMBL/GenBank/DDBJ databases">
        <authorList>
            <consortium name="Lawrence Berkeley National Laboratory"/>
            <person name="Ahrendt S."/>
            <person name="Sahu N."/>
            <person name="Indic B."/>
            <person name="Wong-Bajracharya J."/>
            <person name="Merenyi Z."/>
            <person name="Ke H.-M."/>
            <person name="Monk M."/>
            <person name="Kocsube S."/>
            <person name="Drula E."/>
            <person name="Lipzen A."/>
            <person name="Balint B."/>
            <person name="Henrissat B."/>
            <person name="Andreopoulos B."/>
            <person name="Martin F.M."/>
            <person name="Harder C.B."/>
            <person name="Rigling D."/>
            <person name="Ford K.L."/>
            <person name="Foster G.D."/>
            <person name="Pangilinan J."/>
            <person name="Papanicolaou A."/>
            <person name="Barry K."/>
            <person name="LaButti K."/>
            <person name="Viragh M."/>
            <person name="Koriabine M."/>
            <person name="Yan M."/>
            <person name="Riley R."/>
            <person name="Champramary S."/>
            <person name="Plett K.L."/>
            <person name="Tsai I.J."/>
            <person name="Slot J."/>
            <person name="Sipos G."/>
            <person name="Plett J."/>
            <person name="Nagy L.G."/>
            <person name="Grigoriev I.V."/>
        </authorList>
    </citation>
    <scope>NUCLEOTIDE SEQUENCE</scope>
    <source>
        <strain evidence="2">CCBAS 213</strain>
    </source>
</reference>